<dbReference type="InterPro" id="IPR038883">
    <property type="entry name" value="AN11006-like"/>
</dbReference>
<proteinExistence type="predicted"/>
<dbReference type="PANTHER" id="PTHR42085:SF1">
    <property type="entry name" value="F-BOX DOMAIN-CONTAINING PROTEIN"/>
    <property type="match status" value="1"/>
</dbReference>
<dbReference type="AlphaFoldDB" id="A0A9W8XU09"/>
<dbReference type="RefSeq" id="XP_056075505.1">
    <property type="nucleotide sequence ID" value="XM_056212032.1"/>
</dbReference>
<dbReference type="GeneID" id="80906760"/>
<dbReference type="Pfam" id="PF13013">
    <property type="entry name" value="F-box-like_2"/>
    <property type="match status" value="1"/>
</dbReference>
<evidence type="ECO:0000313" key="4">
    <source>
        <dbReference type="Proteomes" id="UP001140513"/>
    </source>
</evidence>
<sequence length="343" mass="39918">MPIGFPVTESQGTNGLSGHRRCPTAARLDDEFTYAKKLKKTTAEASQQLTVVKKRPIGFLDLPAELRNRVYDYAVESEPFNTDLVPLLTYRPMTQNTWSTKHLARSTRKHFGLTQVCKRVRIEYLPLWKCNVWLKISYHDFYSFVDTFYAQHEEDTPAPKWLQIVSDHGGGLDDLPKPRVDLLRFLRFGIRFSATEIEFIPRGHAELYKPERGPDYRLGECPNCWEEGDGITRHSGNAWAEHRHLHTAWEFLRHNNADWLADIKSGFIAEARIREWDGKYILGLGLSIDGLSCYMSSQRLTLYEKNEENEEGYREYGDWLDYCYDLGLDAEKFTDLEVLPYYV</sequence>
<reference evidence="3" key="1">
    <citation type="submission" date="2022-10" db="EMBL/GenBank/DDBJ databases">
        <title>Tapping the CABI collections for fungal endophytes: first genome assemblies for Collariella, Neodidymelliopsis, Ascochyta clinopodiicola, Didymella pomorum, Didymosphaeria variabile, Neocosmospora piperis and Neocucurbitaria cava.</title>
        <authorList>
            <person name="Hill R."/>
        </authorList>
    </citation>
    <scope>NUCLEOTIDE SEQUENCE</scope>
    <source>
        <strain evidence="3">IMI 356815</strain>
    </source>
</reference>
<dbReference type="Proteomes" id="UP001140513">
    <property type="component" value="Unassembled WGS sequence"/>
</dbReference>
<keyword evidence="4" id="KW-1185">Reference proteome</keyword>
<protein>
    <recommendedName>
        <fullName evidence="2">F-box domain-containing protein</fullName>
    </recommendedName>
</protein>
<name>A0A9W8XU09_9PLEO</name>
<evidence type="ECO:0000259" key="2">
    <source>
        <dbReference type="Pfam" id="PF13013"/>
    </source>
</evidence>
<dbReference type="OrthoDB" id="3801367at2759"/>
<dbReference type="InterPro" id="IPR001810">
    <property type="entry name" value="F-box_dom"/>
</dbReference>
<gene>
    <name evidence="3" type="ORF">N0V89_003230</name>
</gene>
<accession>A0A9W8XU09</accession>
<feature type="domain" description="F-box" evidence="2">
    <location>
        <begin position="42"/>
        <end position="131"/>
    </location>
</feature>
<organism evidence="3 4">
    <name type="scientific">Didymosphaeria variabile</name>
    <dbReference type="NCBI Taxonomy" id="1932322"/>
    <lineage>
        <taxon>Eukaryota</taxon>
        <taxon>Fungi</taxon>
        <taxon>Dikarya</taxon>
        <taxon>Ascomycota</taxon>
        <taxon>Pezizomycotina</taxon>
        <taxon>Dothideomycetes</taxon>
        <taxon>Pleosporomycetidae</taxon>
        <taxon>Pleosporales</taxon>
        <taxon>Massarineae</taxon>
        <taxon>Didymosphaeriaceae</taxon>
        <taxon>Didymosphaeria</taxon>
    </lineage>
</organism>
<evidence type="ECO:0000313" key="3">
    <source>
        <dbReference type="EMBL" id="KAJ4358646.1"/>
    </source>
</evidence>
<dbReference type="EMBL" id="JAPEUX010000002">
    <property type="protein sequence ID" value="KAJ4358646.1"/>
    <property type="molecule type" value="Genomic_DNA"/>
</dbReference>
<feature type="region of interest" description="Disordered" evidence="1">
    <location>
        <begin position="1"/>
        <end position="20"/>
    </location>
</feature>
<evidence type="ECO:0000256" key="1">
    <source>
        <dbReference type="SAM" id="MobiDB-lite"/>
    </source>
</evidence>
<comment type="caution">
    <text evidence="3">The sequence shown here is derived from an EMBL/GenBank/DDBJ whole genome shotgun (WGS) entry which is preliminary data.</text>
</comment>
<dbReference type="PANTHER" id="PTHR42085">
    <property type="entry name" value="F-BOX DOMAIN-CONTAINING PROTEIN"/>
    <property type="match status" value="1"/>
</dbReference>